<comment type="caution">
    <text evidence="1">The sequence shown here is derived from an EMBL/GenBank/DDBJ whole genome shotgun (WGS) entry which is preliminary data.</text>
</comment>
<protein>
    <submittedName>
        <fullName evidence="1">Uncharacterized protein</fullName>
    </submittedName>
</protein>
<dbReference type="Proteomes" id="UP000287830">
    <property type="component" value="Unassembled WGS sequence"/>
</dbReference>
<sequence length="157" mass="17913">MCPVDWGTLAGTALGALLGVSTTLLGERSRWHREHASRERAAKQRLYSEYLAALWLTRHRLRDLRRSAELTREERRERSGEILGAADAFQLLYQMRIMAPDSLDAAAVHAFRRLLRLRERFDEPDVSTDPEWSATQAALREALEALRQAMRSDLGSP</sequence>
<dbReference type="AlphaFoldDB" id="A0A7U9L5E0"/>
<reference evidence="1 2" key="1">
    <citation type="submission" date="2018-11" db="EMBL/GenBank/DDBJ databases">
        <title>Whole genome sequence of Streptomyces chrestomyceticus NBRC 13444(T).</title>
        <authorList>
            <person name="Komaki H."/>
            <person name="Tamura T."/>
        </authorList>
    </citation>
    <scope>NUCLEOTIDE SEQUENCE [LARGE SCALE GENOMIC DNA]</scope>
    <source>
        <strain evidence="1 2">NBRC 13444</strain>
    </source>
</reference>
<accession>A0A7U9L5E0</accession>
<gene>
    <name evidence="1" type="ORF">OEIGOIKO_07748</name>
</gene>
<proteinExistence type="predicted"/>
<evidence type="ECO:0000313" key="2">
    <source>
        <dbReference type="Proteomes" id="UP000287830"/>
    </source>
</evidence>
<evidence type="ECO:0000313" key="1">
    <source>
        <dbReference type="EMBL" id="GCD39891.1"/>
    </source>
</evidence>
<organism evidence="1 2">
    <name type="scientific">Streptomyces chrestomyceticus JCM 4735</name>
    <dbReference type="NCBI Taxonomy" id="1306181"/>
    <lineage>
        <taxon>Bacteria</taxon>
        <taxon>Bacillati</taxon>
        <taxon>Actinomycetota</taxon>
        <taxon>Actinomycetes</taxon>
        <taxon>Kitasatosporales</taxon>
        <taxon>Streptomycetaceae</taxon>
        <taxon>Streptomyces</taxon>
    </lineage>
</organism>
<dbReference type="EMBL" id="BHZC01000001">
    <property type="protein sequence ID" value="GCD39891.1"/>
    <property type="molecule type" value="Genomic_DNA"/>
</dbReference>
<name>A0A7U9L5E0_9ACTN</name>